<evidence type="ECO:0000256" key="11">
    <source>
        <dbReference type="ARBA" id="ARBA00023125"/>
    </source>
</evidence>
<dbReference type="CDD" id="cd18794">
    <property type="entry name" value="SF2_C_RecQ"/>
    <property type="match status" value="1"/>
</dbReference>
<dbReference type="PANTHER" id="PTHR13710">
    <property type="entry name" value="DNA HELICASE RECQ FAMILY MEMBER"/>
    <property type="match status" value="1"/>
</dbReference>
<dbReference type="GO" id="GO:0009378">
    <property type="term" value="F:four-way junction helicase activity"/>
    <property type="evidence" value="ECO:0007669"/>
    <property type="project" value="TreeGrafter"/>
</dbReference>
<dbReference type="GO" id="GO:0006281">
    <property type="term" value="P:DNA repair"/>
    <property type="evidence" value="ECO:0007669"/>
    <property type="project" value="UniProtKB-KW"/>
</dbReference>
<keyword evidence="10" id="KW-0067">ATP-binding</keyword>
<reference evidence="21" key="1">
    <citation type="submission" date="2016-10" db="EMBL/GenBank/DDBJ databases">
        <authorList>
            <person name="Varghese N."/>
            <person name="Submissions S."/>
        </authorList>
    </citation>
    <scope>NUCLEOTIDE SEQUENCE [LARGE SCALE GENOMIC DNA]</scope>
    <source>
        <strain evidence="21">IBRC-M 10761</strain>
    </source>
</reference>
<dbReference type="OrthoDB" id="9763310at2"/>
<dbReference type="InterPro" id="IPR011545">
    <property type="entry name" value="DEAD/DEAH_box_helicase_dom"/>
</dbReference>
<dbReference type="PROSITE" id="PS51194">
    <property type="entry name" value="HELICASE_CTER"/>
    <property type="match status" value="1"/>
</dbReference>
<dbReference type="Proteomes" id="UP000199403">
    <property type="component" value="Unassembled WGS sequence"/>
</dbReference>
<dbReference type="PROSITE" id="PS50967">
    <property type="entry name" value="HRDC"/>
    <property type="match status" value="1"/>
</dbReference>
<evidence type="ECO:0000256" key="6">
    <source>
        <dbReference type="ARBA" id="ARBA00022763"/>
    </source>
</evidence>
<dbReference type="FunFam" id="1.10.150.80:FF:000002">
    <property type="entry name" value="ATP-dependent DNA helicase RecQ"/>
    <property type="match status" value="1"/>
</dbReference>
<evidence type="ECO:0000256" key="14">
    <source>
        <dbReference type="ARBA" id="ARBA00023235"/>
    </source>
</evidence>
<dbReference type="AlphaFoldDB" id="A0A1H6Y2F5"/>
<evidence type="ECO:0000256" key="13">
    <source>
        <dbReference type="ARBA" id="ARBA00023204"/>
    </source>
</evidence>
<dbReference type="InterPro" id="IPR027417">
    <property type="entry name" value="P-loop_NTPase"/>
</dbReference>
<dbReference type="Pfam" id="PF00570">
    <property type="entry name" value="HRDC"/>
    <property type="match status" value="1"/>
</dbReference>
<dbReference type="STRING" id="1416801.SAMN05192553_103189"/>
<organism evidence="20 21">
    <name type="scientific">Cyclobacterium xiamenense</name>
    <dbReference type="NCBI Taxonomy" id="1297121"/>
    <lineage>
        <taxon>Bacteria</taxon>
        <taxon>Pseudomonadati</taxon>
        <taxon>Bacteroidota</taxon>
        <taxon>Cytophagia</taxon>
        <taxon>Cytophagales</taxon>
        <taxon>Cyclobacteriaceae</taxon>
        <taxon>Cyclobacterium</taxon>
    </lineage>
</organism>
<dbReference type="GO" id="GO:0006260">
    <property type="term" value="P:DNA replication"/>
    <property type="evidence" value="ECO:0007669"/>
    <property type="project" value="InterPro"/>
</dbReference>
<dbReference type="NCBIfam" id="TIGR01389">
    <property type="entry name" value="recQ"/>
    <property type="match status" value="1"/>
</dbReference>
<dbReference type="InterPro" id="IPR036390">
    <property type="entry name" value="WH_DNA-bd_sf"/>
</dbReference>
<accession>A0A1H6Y2F5</accession>
<dbReference type="FunFam" id="3.40.50.300:FF:000296">
    <property type="entry name" value="ATP-dependent DNA helicase RecQ"/>
    <property type="match status" value="1"/>
</dbReference>
<dbReference type="GO" id="GO:0005524">
    <property type="term" value="F:ATP binding"/>
    <property type="evidence" value="ECO:0007669"/>
    <property type="project" value="UniProtKB-KW"/>
</dbReference>
<evidence type="ECO:0000256" key="15">
    <source>
        <dbReference type="ARBA" id="ARBA00034617"/>
    </source>
</evidence>
<dbReference type="InterPro" id="IPR010997">
    <property type="entry name" value="HRDC-like_sf"/>
</dbReference>
<feature type="domain" description="Helicase ATP-binding" evidence="18">
    <location>
        <begin position="24"/>
        <end position="194"/>
    </location>
</feature>
<sequence>MQPLEVLKQFYGYASFRGKQEAIIQQVLEKKDCIALMPTGAGKSVCYQVPAMILPGLTLVVSPLIALMKDQVDAMNELGIPAAFLNSTQDISEQRHISDGVFTGRVKLLYVAPERLFGGAYPLVDLLKKVELSLVAVDEAHCVSQWGHDFRPEYLKLGDLRGIFADTPFLALTATADQQTRKDIALGLKLTNPQWFISSFDRPNITYRVTLRSDAFGKLLDFLSVRPTDSGIVYCLSRKSVEETAWKLNANGHAALPYHAGLAREVRQANQEKFIRDEVRIIVATVAFGMGIDKSNVRFVVHTNMPQNIESYYQETGRAGRDGLPGEALLFYSFGDSITLSRMLENAEDPTYVRHMKSKLNEMVRYCQSRECRRTFLLRYFGEDYPGECGNCDTCLQKNEKEDMTIYSQMLLSAVVRLDQKFGLGHVILVLRGSQAAKIASWQKALSVFGIGKDRSEEFWKTLGQQLIAEGYLSQEDPLRPIVKLTQLAWEKLKQKEKIFLNMEKDELLQGVRENEKDERLLAKLKTVRFELARKQDVPPYIIFSDATLVEMARYYPTSKQALLQIHGVGNQKLEKYGDSFLNEIRGYLNDNPTVSGAGGSPKPKRTVKQTITSSINETLALLNQGNSLEEIVEKRGLARSTIEGHVLKLLASGDSSPEKWLADAQLQEIASAAAQLQTNLLNPLKAHFGEKYSYFELRVGLLASKAREEH</sequence>
<dbReference type="GO" id="GO:0043138">
    <property type="term" value="F:3'-5' DNA helicase activity"/>
    <property type="evidence" value="ECO:0007669"/>
    <property type="project" value="UniProtKB-EC"/>
</dbReference>
<keyword evidence="6" id="KW-0227">DNA damage</keyword>
<evidence type="ECO:0000313" key="20">
    <source>
        <dbReference type="EMBL" id="SEJ31282.1"/>
    </source>
</evidence>
<evidence type="ECO:0000256" key="9">
    <source>
        <dbReference type="ARBA" id="ARBA00022833"/>
    </source>
</evidence>
<evidence type="ECO:0000256" key="4">
    <source>
        <dbReference type="ARBA" id="ARBA00022723"/>
    </source>
</evidence>
<dbReference type="GO" id="GO:0006310">
    <property type="term" value="P:DNA recombination"/>
    <property type="evidence" value="ECO:0007669"/>
    <property type="project" value="UniProtKB-UniRule"/>
</dbReference>
<dbReference type="GO" id="GO:0030894">
    <property type="term" value="C:replisome"/>
    <property type="evidence" value="ECO:0007669"/>
    <property type="project" value="TreeGrafter"/>
</dbReference>
<keyword evidence="4" id="KW-0479">Metal-binding</keyword>
<comment type="catalytic activity">
    <reaction evidence="15">
        <text>Couples ATP hydrolysis with the unwinding of duplex DNA by translocating in the 3'-5' direction.</text>
        <dbReference type="EC" id="5.6.2.4"/>
    </reaction>
</comment>
<dbReference type="SMART" id="SM00341">
    <property type="entry name" value="HRDC"/>
    <property type="match status" value="1"/>
</dbReference>
<dbReference type="EMBL" id="FNZH01000003">
    <property type="protein sequence ID" value="SEJ31282.1"/>
    <property type="molecule type" value="Genomic_DNA"/>
</dbReference>
<comment type="similarity">
    <text evidence="3">Belongs to the helicase family. RecQ subfamily.</text>
</comment>
<dbReference type="NCBIfam" id="TIGR00614">
    <property type="entry name" value="recQ_fam"/>
    <property type="match status" value="1"/>
</dbReference>
<evidence type="ECO:0000313" key="21">
    <source>
        <dbReference type="Proteomes" id="UP000199403"/>
    </source>
</evidence>
<feature type="domain" description="Helicase C-terminal" evidence="19">
    <location>
        <begin position="218"/>
        <end position="364"/>
    </location>
</feature>
<feature type="domain" description="HRDC" evidence="17">
    <location>
        <begin position="515"/>
        <end position="595"/>
    </location>
</feature>
<dbReference type="PANTHER" id="PTHR13710:SF105">
    <property type="entry name" value="ATP-DEPENDENT DNA HELICASE Q1"/>
    <property type="match status" value="1"/>
</dbReference>
<keyword evidence="13" id="KW-0234">DNA repair</keyword>
<evidence type="ECO:0000256" key="7">
    <source>
        <dbReference type="ARBA" id="ARBA00022801"/>
    </source>
</evidence>
<dbReference type="GO" id="GO:0009432">
    <property type="term" value="P:SOS response"/>
    <property type="evidence" value="ECO:0007669"/>
    <property type="project" value="UniProtKB-UniRule"/>
</dbReference>
<dbReference type="Pfam" id="PF00271">
    <property type="entry name" value="Helicase_C"/>
    <property type="match status" value="1"/>
</dbReference>
<evidence type="ECO:0000259" key="19">
    <source>
        <dbReference type="PROSITE" id="PS51194"/>
    </source>
</evidence>
<dbReference type="InterPro" id="IPR018982">
    <property type="entry name" value="RQC_domain"/>
</dbReference>
<keyword evidence="8 20" id="KW-0347">Helicase</keyword>
<dbReference type="EC" id="5.6.2.4" evidence="16"/>
<keyword evidence="21" id="KW-1185">Reference proteome</keyword>
<dbReference type="InterPro" id="IPR014001">
    <property type="entry name" value="Helicase_ATP-bd"/>
</dbReference>
<dbReference type="Gene3D" id="1.10.150.80">
    <property type="entry name" value="HRDC domain"/>
    <property type="match status" value="1"/>
</dbReference>
<evidence type="ECO:0000256" key="10">
    <source>
        <dbReference type="ARBA" id="ARBA00022840"/>
    </source>
</evidence>
<dbReference type="FunFam" id="3.40.50.300:FF:000156">
    <property type="entry name" value="ATP-dependent DNA helicase recQ"/>
    <property type="match status" value="1"/>
</dbReference>
<keyword evidence="11" id="KW-0238">DNA-binding</keyword>
<dbReference type="PROSITE" id="PS51192">
    <property type="entry name" value="HELICASE_ATP_BIND_1"/>
    <property type="match status" value="1"/>
</dbReference>
<dbReference type="Pfam" id="PF09382">
    <property type="entry name" value="RQC"/>
    <property type="match status" value="1"/>
</dbReference>
<evidence type="ECO:0000256" key="12">
    <source>
        <dbReference type="ARBA" id="ARBA00023172"/>
    </source>
</evidence>
<evidence type="ECO:0000256" key="2">
    <source>
        <dbReference type="ARBA" id="ARBA00001947"/>
    </source>
</evidence>
<dbReference type="SMART" id="SM00956">
    <property type="entry name" value="RQC"/>
    <property type="match status" value="1"/>
</dbReference>
<evidence type="ECO:0000256" key="1">
    <source>
        <dbReference type="ARBA" id="ARBA00001946"/>
    </source>
</evidence>
<dbReference type="InterPro" id="IPR036388">
    <property type="entry name" value="WH-like_DNA-bd_sf"/>
</dbReference>
<dbReference type="InterPro" id="IPR002121">
    <property type="entry name" value="HRDC_dom"/>
</dbReference>
<name>A0A1H6Y2F5_9BACT</name>
<dbReference type="GO" id="GO:0016787">
    <property type="term" value="F:hydrolase activity"/>
    <property type="evidence" value="ECO:0007669"/>
    <property type="project" value="UniProtKB-KW"/>
</dbReference>
<dbReference type="InterPro" id="IPR001650">
    <property type="entry name" value="Helicase_C-like"/>
</dbReference>
<dbReference type="GO" id="GO:0005737">
    <property type="term" value="C:cytoplasm"/>
    <property type="evidence" value="ECO:0007669"/>
    <property type="project" value="TreeGrafter"/>
</dbReference>
<dbReference type="GO" id="GO:0003677">
    <property type="term" value="F:DNA binding"/>
    <property type="evidence" value="ECO:0007669"/>
    <property type="project" value="UniProtKB-KW"/>
</dbReference>
<evidence type="ECO:0000259" key="18">
    <source>
        <dbReference type="PROSITE" id="PS51192"/>
    </source>
</evidence>
<dbReference type="CDD" id="cd17920">
    <property type="entry name" value="DEXHc_RecQ"/>
    <property type="match status" value="1"/>
</dbReference>
<proteinExistence type="inferred from homology"/>
<dbReference type="SUPFAM" id="SSF46785">
    <property type="entry name" value="Winged helix' DNA-binding domain"/>
    <property type="match status" value="1"/>
</dbReference>
<keyword evidence="5" id="KW-0547">Nucleotide-binding</keyword>
<dbReference type="Gene3D" id="1.10.10.10">
    <property type="entry name" value="Winged helix-like DNA-binding domain superfamily/Winged helix DNA-binding domain"/>
    <property type="match status" value="1"/>
</dbReference>
<keyword evidence="12" id="KW-0233">DNA recombination</keyword>
<dbReference type="SMART" id="SM00487">
    <property type="entry name" value="DEXDc"/>
    <property type="match status" value="1"/>
</dbReference>
<dbReference type="InterPro" id="IPR006293">
    <property type="entry name" value="DNA_helicase_ATP-dep_RecQ_bac"/>
</dbReference>
<dbReference type="Pfam" id="PF00270">
    <property type="entry name" value="DEAD"/>
    <property type="match status" value="1"/>
</dbReference>
<dbReference type="RefSeq" id="WP_092173348.1">
    <property type="nucleotide sequence ID" value="NZ_FNZH01000003.1"/>
</dbReference>
<dbReference type="InterPro" id="IPR004589">
    <property type="entry name" value="DNA_helicase_ATP-dep_RecQ"/>
</dbReference>
<dbReference type="Pfam" id="PF16124">
    <property type="entry name" value="RecQ_Zn_bind"/>
    <property type="match status" value="1"/>
</dbReference>
<evidence type="ECO:0000256" key="16">
    <source>
        <dbReference type="NCBIfam" id="TIGR01389"/>
    </source>
</evidence>
<dbReference type="InterPro" id="IPR029491">
    <property type="entry name" value="Helicase_HTH"/>
</dbReference>
<dbReference type="SMART" id="SM00490">
    <property type="entry name" value="HELICc"/>
    <property type="match status" value="1"/>
</dbReference>
<keyword evidence="7" id="KW-0378">Hydrolase</keyword>
<dbReference type="Pfam" id="PF14493">
    <property type="entry name" value="HTH_40"/>
    <property type="match status" value="1"/>
</dbReference>
<evidence type="ECO:0000256" key="3">
    <source>
        <dbReference type="ARBA" id="ARBA00005446"/>
    </source>
</evidence>
<comment type="cofactor">
    <cofactor evidence="2">
        <name>Zn(2+)</name>
        <dbReference type="ChEBI" id="CHEBI:29105"/>
    </cofactor>
</comment>
<keyword evidence="14" id="KW-0413">Isomerase</keyword>
<dbReference type="SUPFAM" id="SSF52540">
    <property type="entry name" value="P-loop containing nucleoside triphosphate hydrolases"/>
    <property type="match status" value="1"/>
</dbReference>
<dbReference type="InterPro" id="IPR032284">
    <property type="entry name" value="RecQ_Zn-bd"/>
</dbReference>
<keyword evidence="9" id="KW-0862">Zinc</keyword>
<evidence type="ECO:0000259" key="17">
    <source>
        <dbReference type="PROSITE" id="PS50967"/>
    </source>
</evidence>
<evidence type="ECO:0000256" key="8">
    <source>
        <dbReference type="ARBA" id="ARBA00022806"/>
    </source>
</evidence>
<comment type="cofactor">
    <cofactor evidence="1">
        <name>Mg(2+)</name>
        <dbReference type="ChEBI" id="CHEBI:18420"/>
    </cofactor>
</comment>
<gene>
    <name evidence="20" type="ORF">SAMN05192553_103189</name>
</gene>
<dbReference type="SUPFAM" id="SSF47819">
    <property type="entry name" value="HRDC-like"/>
    <property type="match status" value="1"/>
</dbReference>
<protein>
    <recommendedName>
        <fullName evidence="16">DNA helicase RecQ</fullName>
        <ecNumber evidence="16">5.6.2.4</ecNumber>
    </recommendedName>
</protein>
<dbReference type="Gene3D" id="3.40.50.300">
    <property type="entry name" value="P-loop containing nucleotide triphosphate hydrolases"/>
    <property type="match status" value="2"/>
</dbReference>
<dbReference type="GO" id="GO:0043590">
    <property type="term" value="C:bacterial nucleoid"/>
    <property type="evidence" value="ECO:0007669"/>
    <property type="project" value="TreeGrafter"/>
</dbReference>
<dbReference type="GO" id="GO:0046872">
    <property type="term" value="F:metal ion binding"/>
    <property type="evidence" value="ECO:0007669"/>
    <property type="project" value="UniProtKB-KW"/>
</dbReference>
<dbReference type="InterPro" id="IPR044876">
    <property type="entry name" value="HRDC_dom_sf"/>
</dbReference>
<evidence type="ECO:0000256" key="5">
    <source>
        <dbReference type="ARBA" id="ARBA00022741"/>
    </source>
</evidence>